<organism evidence="3 4">
    <name type="scientific">Pseudomonas fluorescens LMG 5329</name>
    <dbReference type="NCBI Taxonomy" id="1324332"/>
    <lineage>
        <taxon>Bacteria</taxon>
        <taxon>Pseudomonadati</taxon>
        <taxon>Pseudomonadota</taxon>
        <taxon>Gammaproteobacteria</taxon>
        <taxon>Pseudomonadales</taxon>
        <taxon>Pseudomonadaceae</taxon>
        <taxon>Pseudomonas</taxon>
    </lineage>
</organism>
<dbReference type="PANTHER" id="PTHR42760:SF133">
    <property type="entry name" value="3-OXOACYL-[ACYL-CARRIER-PROTEIN] REDUCTASE"/>
    <property type="match status" value="1"/>
</dbReference>
<protein>
    <submittedName>
        <fullName evidence="3">Dehydrogenase</fullName>
    </submittedName>
</protein>
<dbReference type="InterPro" id="IPR036291">
    <property type="entry name" value="NAD(P)-bd_dom_sf"/>
</dbReference>
<sequence>MKKLIVTGAANGIGRATVELAIQQGYFVIGADKDAEGLKVLQGVYGADVFEAHIADFSDMAVIKGFIPKLYERHPSIYGLVNNAGIYHGKSVYAYSDEQIDEILTVNLKALVYLSKDFAEREMKHEAPRSIVNIASVAGEVGSCDALYGATKAAVIGLTKANAWNFAPFVRVNVVSPALIHDTAIYGTIPEYRRAEYARQEVLKDPILPSGVAEVILLLAGDAMRHITGRVIPVDNGAYPR</sequence>
<dbReference type="PRINTS" id="PR00080">
    <property type="entry name" value="SDRFAMILY"/>
</dbReference>
<dbReference type="Pfam" id="PF13561">
    <property type="entry name" value="adh_short_C2"/>
    <property type="match status" value="1"/>
</dbReference>
<proteinExistence type="inferred from homology"/>
<dbReference type="CDD" id="cd05233">
    <property type="entry name" value="SDR_c"/>
    <property type="match status" value="1"/>
</dbReference>
<dbReference type="EMBL" id="ASGY01000070">
    <property type="protein sequence ID" value="KGE68176.1"/>
    <property type="molecule type" value="Genomic_DNA"/>
</dbReference>
<evidence type="ECO:0000256" key="1">
    <source>
        <dbReference type="ARBA" id="ARBA00006484"/>
    </source>
</evidence>
<dbReference type="PRINTS" id="PR00081">
    <property type="entry name" value="GDHRDH"/>
</dbReference>
<dbReference type="Gene3D" id="3.40.50.720">
    <property type="entry name" value="NAD(P)-binding Rossmann-like Domain"/>
    <property type="match status" value="1"/>
</dbReference>
<dbReference type="InterPro" id="IPR002347">
    <property type="entry name" value="SDR_fam"/>
</dbReference>
<comment type="caution">
    <text evidence="3">The sequence shown here is derived from an EMBL/GenBank/DDBJ whole genome shotgun (WGS) entry which is preliminary data.</text>
</comment>
<evidence type="ECO:0000313" key="3">
    <source>
        <dbReference type="EMBL" id="KGE68176.1"/>
    </source>
</evidence>
<dbReference type="Proteomes" id="UP000030060">
    <property type="component" value="Unassembled WGS sequence"/>
</dbReference>
<dbReference type="RefSeq" id="WP_038844986.1">
    <property type="nucleotide sequence ID" value="NZ_ASGY01000070.1"/>
</dbReference>
<dbReference type="SUPFAM" id="SSF51735">
    <property type="entry name" value="NAD(P)-binding Rossmann-fold domains"/>
    <property type="match status" value="1"/>
</dbReference>
<evidence type="ECO:0000313" key="4">
    <source>
        <dbReference type="Proteomes" id="UP000030060"/>
    </source>
</evidence>
<keyword evidence="2" id="KW-0560">Oxidoreductase</keyword>
<evidence type="ECO:0000256" key="2">
    <source>
        <dbReference type="ARBA" id="ARBA00023002"/>
    </source>
</evidence>
<name>A0A0A1Z568_PSEFL</name>
<reference evidence="3 4" key="1">
    <citation type="journal article" date="2013" name="Genome Announc.">
        <title>Draft Genome Sequence of Pseudomonas fluorescens LMG 5329, a White Line-Inducing Principle-Producing Bioindicator for the Mushroom Pathogen Pseudomonas tolaasii.</title>
        <authorList>
            <person name="Ghequire M.G."/>
            <person name="Rokni-Zadeh H."/>
            <person name="Zarrineh P."/>
            <person name="De Mot R."/>
        </authorList>
    </citation>
    <scope>NUCLEOTIDE SEQUENCE [LARGE SCALE GENOMIC DNA]</scope>
    <source>
        <strain evidence="3 4">LMG 5329</strain>
    </source>
</reference>
<dbReference type="GO" id="GO:0016616">
    <property type="term" value="F:oxidoreductase activity, acting on the CH-OH group of donors, NAD or NADP as acceptor"/>
    <property type="evidence" value="ECO:0007669"/>
    <property type="project" value="TreeGrafter"/>
</dbReference>
<dbReference type="AlphaFoldDB" id="A0A0A1Z568"/>
<dbReference type="PANTHER" id="PTHR42760">
    <property type="entry name" value="SHORT-CHAIN DEHYDROGENASES/REDUCTASES FAMILY MEMBER"/>
    <property type="match status" value="1"/>
</dbReference>
<accession>A0A0A1Z568</accession>
<dbReference type="GO" id="GO:0048038">
    <property type="term" value="F:quinone binding"/>
    <property type="evidence" value="ECO:0007669"/>
    <property type="project" value="TreeGrafter"/>
</dbReference>
<gene>
    <name evidence="3" type="ORF">K814_0109500</name>
</gene>
<comment type="similarity">
    <text evidence="1">Belongs to the short-chain dehydrogenases/reductases (SDR) family.</text>
</comment>
<dbReference type="GO" id="GO:0006633">
    <property type="term" value="P:fatty acid biosynthetic process"/>
    <property type="evidence" value="ECO:0007669"/>
    <property type="project" value="TreeGrafter"/>
</dbReference>
<dbReference type="OrthoDB" id="7301144at2"/>